<dbReference type="Proteomes" id="UP000198211">
    <property type="component" value="Unassembled WGS sequence"/>
</dbReference>
<keyword evidence="3" id="KW-1185">Reference proteome</keyword>
<dbReference type="SUPFAM" id="SSF49562">
    <property type="entry name" value="C2 domain (Calcium/lipid-binding domain, CaLB)"/>
    <property type="match status" value="1"/>
</dbReference>
<dbReference type="EMBL" id="NBNE01000723">
    <property type="protein sequence ID" value="OWZ17625.1"/>
    <property type="molecule type" value="Genomic_DNA"/>
</dbReference>
<dbReference type="AlphaFoldDB" id="A0A225WJ41"/>
<evidence type="ECO:0000259" key="1">
    <source>
        <dbReference type="PROSITE" id="PS50004"/>
    </source>
</evidence>
<feature type="domain" description="C2" evidence="1">
    <location>
        <begin position="1"/>
        <end position="114"/>
    </location>
</feature>
<dbReference type="STRING" id="4795.A0A225WJ41"/>
<reference evidence="3" key="1">
    <citation type="submission" date="2017-03" db="EMBL/GenBank/DDBJ databases">
        <title>Phytopthora megakarya and P. palmivora, two closely related causual agents of cacao black pod achieved similar genome size and gene model numbers by different mechanisms.</title>
        <authorList>
            <person name="Ali S."/>
            <person name="Shao J."/>
            <person name="Larry D.J."/>
            <person name="Kronmiller B."/>
            <person name="Shen D."/>
            <person name="Strem M.D."/>
            <person name="Melnick R.L."/>
            <person name="Guiltinan M.J."/>
            <person name="Tyler B.M."/>
            <person name="Meinhardt L.W."/>
            <person name="Bailey B.A."/>
        </authorList>
    </citation>
    <scope>NUCLEOTIDE SEQUENCE [LARGE SCALE GENOMIC DNA]</scope>
    <source>
        <strain evidence="3">zdho120</strain>
    </source>
</reference>
<proteinExistence type="predicted"/>
<comment type="caution">
    <text evidence="2">The sequence shown here is derived from an EMBL/GenBank/DDBJ whole genome shotgun (WGS) entry which is preliminary data.</text>
</comment>
<dbReference type="CDD" id="cd00030">
    <property type="entry name" value="C2"/>
    <property type="match status" value="1"/>
</dbReference>
<gene>
    <name evidence="2" type="ORF">PHMEG_0008410</name>
</gene>
<dbReference type="Gene3D" id="2.60.40.150">
    <property type="entry name" value="C2 domain"/>
    <property type="match status" value="1"/>
</dbReference>
<dbReference type="InterPro" id="IPR000008">
    <property type="entry name" value="C2_dom"/>
</dbReference>
<dbReference type="SMART" id="SM00239">
    <property type="entry name" value="C2"/>
    <property type="match status" value="1"/>
</dbReference>
<accession>A0A225WJ41</accession>
<dbReference type="OrthoDB" id="115753at2759"/>
<evidence type="ECO:0000313" key="2">
    <source>
        <dbReference type="EMBL" id="OWZ17625.1"/>
    </source>
</evidence>
<organism evidence="2 3">
    <name type="scientific">Phytophthora megakarya</name>
    <dbReference type="NCBI Taxonomy" id="4795"/>
    <lineage>
        <taxon>Eukaryota</taxon>
        <taxon>Sar</taxon>
        <taxon>Stramenopiles</taxon>
        <taxon>Oomycota</taxon>
        <taxon>Peronosporomycetes</taxon>
        <taxon>Peronosporales</taxon>
        <taxon>Peronosporaceae</taxon>
        <taxon>Phytophthora</taxon>
    </lineage>
</organism>
<protein>
    <submittedName>
        <fullName evidence="2">Putative membrane protein</fullName>
    </submittedName>
</protein>
<name>A0A225WJ41_9STRA</name>
<evidence type="ECO:0000313" key="3">
    <source>
        <dbReference type="Proteomes" id="UP000198211"/>
    </source>
</evidence>
<dbReference type="Pfam" id="PF00168">
    <property type="entry name" value="C2"/>
    <property type="match status" value="1"/>
</dbReference>
<dbReference type="PROSITE" id="PS50004">
    <property type="entry name" value="C2"/>
    <property type="match status" value="1"/>
</dbReference>
<sequence length="263" mass="28668">MSSNGQQSFTLILHVLSAQNLSTHAIAAFCTTFVWNNSSPAGPAESISKPKYTSFSHIRDGEPVDWKEEVQIDVTDPKSEVLTIRVKDSSDTLVGSCNIYLAHLRPGASLDQWFQLHPTGHIHLKLMLKPNQRSPNASPYSADFMKRVNESPLPSNIAMLVEMQNHANENTMRMMTEHIRQQQQTKQNFMQAQSQFPYPTGYPQTQGTDFQGMIGTVTEISTIMANMQQLNGNTGGGNGLGGTIASIGLGALGLGPLGAFFGS</sequence>
<dbReference type="InterPro" id="IPR035892">
    <property type="entry name" value="C2_domain_sf"/>
</dbReference>